<proteinExistence type="inferred from homology"/>
<dbReference type="PANTHER" id="PTHR30237">
    <property type="entry name" value="MURAMOYLTETRAPEPTIDE CARBOXYPEPTIDASE"/>
    <property type="match status" value="1"/>
</dbReference>
<evidence type="ECO:0000256" key="1">
    <source>
        <dbReference type="ARBA" id="ARBA00010233"/>
    </source>
</evidence>
<dbReference type="Gene3D" id="3.50.30.60">
    <property type="entry name" value="LD-carboxypeptidase A C-terminal domain-like"/>
    <property type="match status" value="1"/>
</dbReference>
<keyword evidence="2 9" id="KW-0121">Carboxypeptidase</keyword>
<evidence type="ECO:0000256" key="6">
    <source>
        <dbReference type="PIRSR" id="PIRSR028757-1"/>
    </source>
</evidence>
<evidence type="ECO:0000256" key="4">
    <source>
        <dbReference type="ARBA" id="ARBA00022801"/>
    </source>
</evidence>
<accession>M1YTN2</accession>
<feature type="domain" description="LD-carboxypeptidase N-terminal" evidence="7">
    <location>
        <begin position="13"/>
        <end position="129"/>
    </location>
</feature>
<keyword evidence="5" id="KW-0720">Serine protease</keyword>
<dbReference type="EC" id="3.4.16.-" evidence="9"/>
<dbReference type="GO" id="GO:0008236">
    <property type="term" value="F:serine-type peptidase activity"/>
    <property type="evidence" value="ECO:0007669"/>
    <property type="project" value="UniProtKB-KW"/>
</dbReference>
<dbReference type="InterPro" id="IPR027461">
    <property type="entry name" value="Carboxypeptidase_A_C_sf"/>
</dbReference>
<evidence type="ECO:0000259" key="7">
    <source>
        <dbReference type="Pfam" id="PF02016"/>
    </source>
</evidence>
<keyword evidence="3" id="KW-0645">Protease</keyword>
<dbReference type="Proteomes" id="UP000245423">
    <property type="component" value="Chromosome 1"/>
</dbReference>
<evidence type="ECO:0000256" key="3">
    <source>
        <dbReference type="ARBA" id="ARBA00022670"/>
    </source>
</evidence>
<dbReference type="PIRSF" id="PIRSF028757">
    <property type="entry name" value="LD-carboxypeptidase"/>
    <property type="match status" value="1"/>
</dbReference>
<dbReference type="SUPFAM" id="SSF141986">
    <property type="entry name" value="LD-carboxypeptidase A C-terminal domain-like"/>
    <property type="match status" value="1"/>
</dbReference>
<dbReference type="SUPFAM" id="SSF52317">
    <property type="entry name" value="Class I glutamine amidotransferase-like"/>
    <property type="match status" value="1"/>
</dbReference>
<organism evidence="9 10">
    <name type="scientific">[Clostridium] ultunense Esp</name>
    <dbReference type="NCBI Taxonomy" id="1288971"/>
    <lineage>
        <taxon>Bacteria</taxon>
        <taxon>Bacillati</taxon>
        <taxon>Bacillota</taxon>
        <taxon>Tissierellia</taxon>
        <taxon>Tissierellales</taxon>
        <taxon>Tepidimicrobiaceae</taxon>
        <taxon>Schnuerera</taxon>
    </lineage>
</organism>
<feature type="active site" description="Nucleophile" evidence="6">
    <location>
        <position position="109"/>
    </location>
</feature>
<gene>
    <name evidence="9" type="primary">ykfA</name>
    <name evidence="9" type="ORF">CUESP1_0920</name>
</gene>
<dbReference type="GO" id="GO:0004180">
    <property type="term" value="F:carboxypeptidase activity"/>
    <property type="evidence" value="ECO:0007669"/>
    <property type="project" value="UniProtKB-KW"/>
</dbReference>
<feature type="active site" description="Charge relay system" evidence="6">
    <location>
        <position position="208"/>
    </location>
</feature>
<comment type="similarity">
    <text evidence="1">Belongs to the peptidase S66 family.</text>
</comment>
<reference evidence="9 10" key="1">
    <citation type="submission" date="2016-11" db="EMBL/GenBank/DDBJ databases">
        <authorList>
            <person name="Manzoor S."/>
        </authorList>
    </citation>
    <scope>NUCLEOTIDE SEQUENCE [LARGE SCALE GENOMIC DNA]</scope>
    <source>
        <strain evidence="9">Clostridium ultunense strain Esp</strain>
    </source>
</reference>
<keyword evidence="4 9" id="KW-0378">Hydrolase</keyword>
<dbReference type="AlphaFoldDB" id="M1YTN2"/>
<evidence type="ECO:0000313" key="10">
    <source>
        <dbReference type="Proteomes" id="UP000245423"/>
    </source>
</evidence>
<protein>
    <submittedName>
        <fullName evidence="9">Putative murein peptide carboxypeptidase</fullName>
        <ecNumber evidence="9">3.4.16.-</ecNumber>
    </submittedName>
</protein>
<dbReference type="RefSeq" id="WP_005583701.1">
    <property type="nucleotide sequence ID" value="NZ_LT669839.1"/>
</dbReference>
<dbReference type="OrthoDB" id="9807329at2"/>
<dbReference type="HOGENOM" id="CLU_034346_3_1_9"/>
<dbReference type="CDD" id="cd07025">
    <property type="entry name" value="Peptidase_S66"/>
    <property type="match status" value="1"/>
</dbReference>
<evidence type="ECO:0000313" key="9">
    <source>
        <dbReference type="EMBL" id="SHD76296.1"/>
    </source>
</evidence>
<evidence type="ECO:0000256" key="5">
    <source>
        <dbReference type="ARBA" id="ARBA00022825"/>
    </source>
</evidence>
<dbReference type="InterPro" id="IPR040921">
    <property type="entry name" value="Peptidase_S66C"/>
</dbReference>
<evidence type="ECO:0000256" key="2">
    <source>
        <dbReference type="ARBA" id="ARBA00022645"/>
    </source>
</evidence>
<feature type="active site" description="Charge relay system" evidence="6">
    <location>
        <position position="280"/>
    </location>
</feature>
<dbReference type="EMBL" id="LT669839">
    <property type="protein sequence ID" value="SHD76296.1"/>
    <property type="molecule type" value="Genomic_DNA"/>
</dbReference>
<dbReference type="PANTHER" id="PTHR30237:SF2">
    <property type="entry name" value="MUREIN TETRAPEPTIDE CARBOXYPEPTIDASE"/>
    <property type="match status" value="1"/>
</dbReference>
<dbReference type="Gene3D" id="3.40.50.10740">
    <property type="entry name" value="Class I glutamine amidotransferase-like"/>
    <property type="match status" value="1"/>
</dbReference>
<evidence type="ECO:0000259" key="8">
    <source>
        <dbReference type="Pfam" id="PF17676"/>
    </source>
</evidence>
<dbReference type="Pfam" id="PF02016">
    <property type="entry name" value="Peptidase_S66"/>
    <property type="match status" value="1"/>
</dbReference>
<dbReference type="InterPro" id="IPR027478">
    <property type="entry name" value="LdcA_N"/>
</dbReference>
<dbReference type="InterPro" id="IPR029062">
    <property type="entry name" value="Class_I_gatase-like"/>
</dbReference>
<name>M1YTN2_9FIRM</name>
<dbReference type="InterPro" id="IPR003507">
    <property type="entry name" value="S66_fam"/>
</dbReference>
<dbReference type="InterPro" id="IPR040449">
    <property type="entry name" value="Peptidase_S66_N"/>
</dbReference>
<feature type="domain" description="LD-carboxypeptidase C-terminal" evidence="8">
    <location>
        <begin position="177"/>
        <end position="295"/>
    </location>
</feature>
<dbReference type="GO" id="GO:0006508">
    <property type="term" value="P:proteolysis"/>
    <property type="evidence" value="ECO:0007669"/>
    <property type="project" value="UniProtKB-KW"/>
</dbReference>
<dbReference type="Pfam" id="PF17676">
    <property type="entry name" value="Peptidase_S66C"/>
    <property type="match status" value="1"/>
</dbReference>
<sequence length="310" mass="34110">MIKPKGLKIGDTIGVVAPASPTTIDRVEKAYEKLIEMGFKVIMGESCYSNYGYLAGTDDVRAEDLNKMFKNQEIDGIICLRGGYGTPRILDLLDYDLIKNNPKVFIGYSDITALHIAFNKLSTLVTFHGPMVSSDLIGEFSEFSKKSLYNSILEGKFQPIIKDPLDEITIINGGKAEGAIIGGNLSLITSTIGTPYEIDSKGKILFIEEIGEEPYRIDRMLTQLRLSKKLEEAEGIILGDFNNCVAESSEYDDSLTLEEVIDQIIKPLGKATIFNFKAGHCEPTATIPFGVKAKLDADNKVLTLLEKPIV</sequence>
<keyword evidence="10" id="KW-1185">Reference proteome</keyword>